<dbReference type="InterPro" id="IPR001279">
    <property type="entry name" value="Metallo-B-lactamas"/>
</dbReference>
<dbReference type="RefSeq" id="WP_146601682.1">
    <property type="nucleotide sequence ID" value="NZ_SJPY01000007.1"/>
</dbReference>
<dbReference type="SUPFAM" id="SSF56281">
    <property type="entry name" value="Metallo-hydrolase/oxidoreductase"/>
    <property type="match status" value="1"/>
</dbReference>
<dbReference type="Proteomes" id="UP000315471">
    <property type="component" value="Unassembled WGS sequence"/>
</dbReference>
<dbReference type="InterPro" id="IPR036866">
    <property type="entry name" value="RibonucZ/Hydroxyglut_hydro"/>
</dbReference>
<dbReference type="CDD" id="cd07713">
    <property type="entry name" value="DHPS-like_MBL-fold"/>
    <property type="match status" value="1"/>
</dbReference>
<organism evidence="2 3">
    <name type="scientific">Novipirellula aureliae</name>
    <dbReference type="NCBI Taxonomy" id="2527966"/>
    <lineage>
        <taxon>Bacteria</taxon>
        <taxon>Pseudomonadati</taxon>
        <taxon>Planctomycetota</taxon>
        <taxon>Planctomycetia</taxon>
        <taxon>Pirellulales</taxon>
        <taxon>Pirellulaceae</taxon>
        <taxon>Novipirellula</taxon>
    </lineage>
</organism>
<dbReference type="Pfam" id="PF12706">
    <property type="entry name" value="Lactamase_B_2"/>
    <property type="match status" value="1"/>
</dbReference>
<comment type="caution">
    <text evidence="2">The sequence shown here is derived from an EMBL/GenBank/DDBJ whole genome shotgun (WGS) entry which is preliminary data.</text>
</comment>
<proteinExistence type="predicted"/>
<reference evidence="2 3" key="1">
    <citation type="submission" date="2019-02" db="EMBL/GenBank/DDBJ databases">
        <title>Deep-cultivation of Planctomycetes and their phenomic and genomic characterization uncovers novel biology.</title>
        <authorList>
            <person name="Wiegand S."/>
            <person name="Jogler M."/>
            <person name="Boedeker C."/>
            <person name="Pinto D."/>
            <person name="Vollmers J."/>
            <person name="Rivas-Marin E."/>
            <person name="Kohn T."/>
            <person name="Peeters S.H."/>
            <person name="Heuer A."/>
            <person name="Rast P."/>
            <person name="Oberbeckmann S."/>
            <person name="Bunk B."/>
            <person name="Jeske O."/>
            <person name="Meyerdierks A."/>
            <person name="Storesund J.E."/>
            <person name="Kallscheuer N."/>
            <person name="Luecker S."/>
            <person name="Lage O.M."/>
            <person name="Pohl T."/>
            <person name="Merkel B.J."/>
            <person name="Hornburger P."/>
            <person name="Mueller R.-W."/>
            <person name="Bruemmer F."/>
            <person name="Labrenz M."/>
            <person name="Spormann A.M."/>
            <person name="Op Den Camp H."/>
            <person name="Overmann J."/>
            <person name="Amann R."/>
            <person name="Jetten M.S.M."/>
            <person name="Mascher T."/>
            <person name="Medema M.H."/>
            <person name="Devos D.P."/>
            <person name="Kaster A.-K."/>
            <person name="Ovreas L."/>
            <person name="Rohde M."/>
            <person name="Galperin M.Y."/>
            <person name="Jogler C."/>
        </authorList>
    </citation>
    <scope>NUCLEOTIDE SEQUENCE [LARGE SCALE GENOMIC DNA]</scope>
    <source>
        <strain evidence="2 3">Q31b</strain>
    </source>
</reference>
<evidence type="ECO:0000313" key="3">
    <source>
        <dbReference type="Proteomes" id="UP000315471"/>
    </source>
</evidence>
<dbReference type="GO" id="GO:0016740">
    <property type="term" value="F:transferase activity"/>
    <property type="evidence" value="ECO:0007669"/>
    <property type="project" value="TreeGrafter"/>
</dbReference>
<dbReference type="InterPro" id="IPR041712">
    <property type="entry name" value="DHPS-like_MBL-fold"/>
</dbReference>
<feature type="domain" description="Metallo-beta-lactamase" evidence="1">
    <location>
        <begin position="24"/>
        <end position="249"/>
    </location>
</feature>
<dbReference type="InterPro" id="IPR052926">
    <property type="entry name" value="Metallo-beta-lactamase_dom"/>
</dbReference>
<dbReference type="EMBL" id="SJPY01000007">
    <property type="protein sequence ID" value="TWU37730.1"/>
    <property type="molecule type" value="Genomic_DNA"/>
</dbReference>
<dbReference type="Gene3D" id="3.60.15.10">
    <property type="entry name" value="Ribonuclease Z/Hydroxyacylglutathione hydrolase-like"/>
    <property type="match status" value="1"/>
</dbReference>
<dbReference type="OrthoDB" id="9803916at2"/>
<keyword evidence="3" id="KW-1185">Reference proteome</keyword>
<sequence length="284" mass="30665">MAAKLKITVVVENTARGQGMLAEHGLAICIQYGEKQIFFDTGQGFVLQQNARKLGIHLRRTDAVVLSHGHYDHTGGLAILIKQNPDLQLFAHPAAFEEKYSLNAAGTSRDVGLPKASVSAVQDLRHPSTATIEPTCICGGLFATGTVPRTADFEAEPESFCLDPSGSRRDELEDDQALYFESSEGTVVLLGCAHRGVISTLKYVQTLTKDRPIHAVFGGMHLVNATATRIERTVQAIQEINPAIIGPAHCTGDAATGAFWCAMPDRTVGYHVGSRFEFDGVIDF</sequence>
<gene>
    <name evidence="2" type="ORF">Q31b_45190</name>
</gene>
<dbReference type="AlphaFoldDB" id="A0A5C6DLP0"/>
<evidence type="ECO:0000259" key="1">
    <source>
        <dbReference type="SMART" id="SM00849"/>
    </source>
</evidence>
<evidence type="ECO:0000313" key="2">
    <source>
        <dbReference type="EMBL" id="TWU37730.1"/>
    </source>
</evidence>
<accession>A0A5C6DLP0</accession>
<protein>
    <submittedName>
        <fullName evidence="2">ComEC family competence protein</fullName>
    </submittedName>
</protein>
<name>A0A5C6DLP0_9BACT</name>
<dbReference type="SMART" id="SM00849">
    <property type="entry name" value="Lactamase_B"/>
    <property type="match status" value="1"/>
</dbReference>
<dbReference type="PANTHER" id="PTHR13754">
    <property type="entry name" value="METALLO-BETA-LACTAMASE SUPERFAMILY PROTEIN"/>
    <property type="match status" value="1"/>
</dbReference>
<dbReference type="PANTHER" id="PTHR13754:SF13">
    <property type="entry name" value="METALLO-BETA-LACTAMASE SUPERFAMILY PROTEIN (AFU_ORTHOLOGUE AFUA_3G07630)"/>
    <property type="match status" value="1"/>
</dbReference>